<keyword evidence="2 8" id="KW-0028">Amino-acid biosynthesis</keyword>
<evidence type="ECO:0000256" key="3">
    <source>
        <dbReference type="ARBA" id="ARBA00022650"/>
    </source>
</evidence>
<dbReference type="AlphaFoldDB" id="A0A0W0Y6Z1"/>
<dbReference type="FunFam" id="3.40.1160.10:FF:000006">
    <property type="entry name" value="Glutamate 5-kinase"/>
    <property type="match status" value="1"/>
</dbReference>
<evidence type="ECO:0000313" key="12">
    <source>
        <dbReference type="Proteomes" id="UP000054618"/>
    </source>
</evidence>
<dbReference type="InterPro" id="IPR036393">
    <property type="entry name" value="AceGlu_kinase-like_sf"/>
</dbReference>
<dbReference type="HAMAP" id="MF_00456">
    <property type="entry name" value="ProB"/>
    <property type="match status" value="1"/>
</dbReference>
<comment type="function">
    <text evidence="8">Catalyzes the transfer of a phosphate group to glutamate to form L-glutamate 5-phosphate.</text>
</comment>
<dbReference type="PIRSF" id="PIRSF000729">
    <property type="entry name" value="GK"/>
    <property type="match status" value="1"/>
</dbReference>
<dbReference type="GO" id="GO:0005524">
    <property type="term" value="F:ATP binding"/>
    <property type="evidence" value="ECO:0007669"/>
    <property type="project" value="UniProtKB-KW"/>
</dbReference>
<keyword evidence="5 8" id="KW-0547">Nucleotide-binding</keyword>
<dbReference type="PRINTS" id="PR00474">
    <property type="entry name" value="GLU5KINASE"/>
</dbReference>
<comment type="caution">
    <text evidence="8">Lacks conserved residue(s) required for the propagation of feature annotation.</text>
</comment>
<feature type="domain" description="PUA" evidence="10">
    <location>
        <begin position="294"/>
        <end position="341"/>
    </location>
</feature>
<dbReference type="Pfam" id="PF00696">
    <property type="entry name" value="AA_kinase"/>
    <property type="match status" value="1"/>
</dbReference>
<keyword evidence="4 8" id="KW-0808">Transferase</keyword>
<dbReference type="SUPFAM" id="SSF53633">
    <property type="entry name" value="Carbamate kinase-like"/>
    <property type="match status" value="1"/>
</dbReference>
<dbReference type="RefSeq" id="WP_058506347.1">
    <property type="nucleotide sequence ID" value="NZ_CAAAIK010000032.1"/>
</dbReference>
<name>A0A0W0Y6Z1_9GAMM</name>
<dbReference type="InterPro" id="IPR001057">
    <property type="entry name" value="Glu/AcGlu_kinase"/>
</dbReference>
<dbReference type="InterPro" id="IPR011529">
    <property type="entry name" value="Glu_5kinase"/>
</dbReference>
<dbReference type="PANTHER" id="PTHR43654">
    <property type="entry name" value="GLUTAMATE 5-KINASE"/>
    <property type="match status" value="1"/>
</dbReference>
<organism evidence="11 12">
    <name type="scientific">Legionella quinlivanii</name>
    <dbReference type="NCBI Taxonomy" id="45073"/>
    <lineage>
        <taxon>Bacteria</taxon>
        <taxon>Pseudomonadati</taxon>
        <taxon>Pseudomonadota</taxon>
        <taxon>Gammaproteobacteria</taxon>
        <taxon>Legionellales</taxon>
        <taxon>Legionellaceae</taxon>
        <taxon>Legionella</taxon>
    </lineage>
</organism>
<dbReference type="InterPro" id="IPR002478">
    <property type="entry name" value="PUA"/>
</dbReference>
<feature type="binding site" evidence="8">
    <location>
        <position position="46"/>
    </location>
    <ligand>
        <name>substrate</name>
    </ligand>
</feature>
<dbReference type="GO" id="GO:0004349">
    <property type="term" value="F:glutamate 5-kinase activity"/>
    <property type="evidence" value="ECO:0007669"/>
    <property type="project" value="UniProtKB-UniRule"/>
</dbReference>
<dbReference type="InterPro" id="IPR041739">
    <property type="entry name" value="G5K_ProB"/>
</dbReference>
<dbReference type="PATRIC" id="fig|45073.5.peg.228"/>
<feature type="binding site" evidence="8">
    <location>
        <position position="137"/>
    </location>
    <ligand>
        <name>substrate</name>
    </ligand>
</feature>
<keyword evidence="12" id="KW-1185">Reference proteome</keyword>
<dbReference type="InterPro" id="IPR001048">
    <property type="entry name" value="Asp/Glu/Uridylate_kinase"/>
</dbReference>
<dbReference type="CDD" id="cd04242">
    <property type="entry name" value="AAK_G5K_ProB"/>
    <property type="match status" value="1"/>
</dbReference>
<gene>
    <name evidence="8 11" type="primary">proB</name>
    <name evidence="11" type="ORF">Lqui_0213</name>
</gene>
<feature type="binding site" evidence="8">
    <location>
        <position position="149"/>
    </location>
    <ligand>
        <name>substrate</name>
    </ligand>
</feature>
<feature type="domain" description="Aspartate/glutamate/uridylate kinase" evidence="9">
    <location>
        <begin position="1"/>
        <end position="232"/>
    </location>
</feature>
<feature type="binding site" evidence="8">
    <location>
        <position position="6"/>
    </location>
    <ligand>
        <name>ATP</name>
        <dbReference type="ChEBI" id="CHEBI:30616"/>
    </ligand>
</feature>
<dbReference type="GO" id="GO:0005829">
    <property type="term" value="C:cytosol"/>
    <property type="evidence" value="ECO:0007669"/>
    <property type="project" value="TreeGrafter"/>
</dbReference>
<dbReference type="InterPro" id="IPR036974">
    <property type="entry name" value="PUA_sf"/>
</dbReference>
<accession>A0A0W0Y6Z1</accession>
<dbReference type="PANTHER" id="PTHR43654:SF1">
    <property type="entry name" value="ISOPENTENYL PHOSPHATE KINASE"/>
    <property type="match status" value="1"/>
</dbReference>
<comment type="pathway">
    <text evidence="8">Amino-acid biosynthesis; L-proline biosynthesis; L-glutamate 5-semialdehyde from L-glutamate: step 1/2.</text>
</comment>
<evidence type="ECO:0000256" key="8">
    <source>
        <dbReference type="HAMAP-Rule" id="MF_00456"/>
    </source>
</evidence>
<dbReference type="Pfam" id="PF01472">
    <property type="entry name" value="PUA"/>
    <property type="match status" value="1"/>
</dbReference>
<reference evidence="11 12" key="1">
    <citation type="submission" date="2015-11" db="EMBL/GenBank/DDBJ databases">
        <title>Genomic analysis of 38 Legionella species identifies large and diverse effector repertoires.</title>
        <authorList>
            <person name="Burstein D."/>
            <person name="Amaro F."/>
            <person name="Zusman T."/>
            <person name="Lifshitz Z."/>
            <person name="Cohen O."/>
            <person name="Gilbert J.A."/>
            <person name="Pupko T."/>
            <person name="Shuman H.A."/>
            <person name="Segal G."/>
        </authorList>
    </citation>
    <scope>NUCLEOTIDE SEQUENCE [LARGE SCALE GENOMIC DNA]</scope>
    <source>
        <strain evidence="11 12">CDC#1442-AUS-E</strain>
    </source>
</reference>
<dbReference type="UniPathway" id="UPA00098">
    <property type="reaction ID" value="UER00359"/>
</dbReference>
<keyword evidence="7 8" id="KW-0067">ATP-binding</keyword>
<keyword evidence="3 8" id="KW-0641">Proline biosynthesis</keyword>
<evidence type="ECO:0000256" key="2">
    <source>
        <dbReference type="ARBA" id="ARBA00022605"/>
    </source>
</evidence>
<dbReference type="EMBL" id="LNYS01000005">
    <property type="protein sequence ID" value="KTD52512.1"/>
    <property type="molecule type" value="Genomic_DNA"/>
</dbReference>
<dbReference type="NCBIfam" id="TIGR01027">
    <property type="entry name" value="proB"/>
    <property type="match status" value="1"/>
</dbReference>
<dbReference type="GO" id="GO:0055129">
    <property type="term" value="P:L-proline biosynthetic process"/>
    <property type="evidence" value="ECO:0007669"/>
    <property type="project" value="UniProtKB-UniRule"/>
</dbReference>
<dbReference type="InterPro" id="IPR015947">
    <property type="entry name" value="PUA-like_sf"/>
</dbReference>
<dbReference type="STRING" id="45073.Lqui_0213"/>
<evidence type="ECO:0000259" key="9">
    <source>
        <dbReference type="Pfam" id="PF00696"/>
    </source>
</evidence>
<dbReference type="InterPro" id="IPR005715">
    <property type="entry name" value="Glu_5kinase/COase_Synthase"/>
</dbReference>
<evidence type="ECO:0000259" key="10">
    <source>
        <dbReference type="Pfam" id="PF01472"/>
    </source>
</evidence>
<evidence type="ECO:0000256" key="4">
    <source>
        <dbReference type="ARBA" id="ARBA00022679"/>
    </source>
</evidence>
<evidence type="ECO:0000256" key="6">
    <source>
        <dbReference type="ARBA" id="ARBA00022777"/>
    </source>
</evidence>
<evidence type="ECO:0000256" key="1">
    <source>
        <dbReference type="ARBA" id="ARBA00022490"/>
    </source>
</evidence>
<sequence length="355" mass="39468">MIIVVKVGTQSILTSDGTPNEPVILHLVEQIIQLQEQGNHVILVSSGAVGAGRKISKDYLARQYGHSIAEKQVLASIGQPELMKTYSSLFGKHQLLTAQLLLTKQDFQTRQHYLNIARLIRELLNHRNIIPIINENDSVAIQELMFTDNDELAGLIAAQVNADKLIILSNIAGVFSHHPEIPEARLIPEIKNDNDWPKVSSLKSTMGRGGMAGKLSTARKMSKLGITTHIASMDEPNILLKILAGKTIGTRILPRKNASNIKRWMAYNAEKSHGAICINKGLFEIFKDNRRVISLLPVGIESCIGEFKKGDLVEILFGHMKIGIGIARYDAGKLKEFLGQKDKPEFIHYDHLHIF</sequence>
<dbReference type="OrthoDB" id="9804434at2"/>
<proteinExistence type="inferred from homology"/>
<comment type="similarity">
    <text evidence="8">Belongs to the glutamate 5-kinase family.</text>
</comment>
<comment type="subcellular location">
    <subcellularLocation>
        <location evidence="8">Cytoplasm</location>
    </subcellularLocation>
</comment>
<comment type="caution">
    <text evidence="11">The sequence shown here is derived from an EMBL/GenBank/DDBJ whole genome shotgun (WGS) entry which is preliminary data.</text>
</comment>
<comment type="catalytic activity">
    <reaction evidence="8">
        <text>L-glutamate + ATP = L-glutamyl 5-phosphate + ADP</text>
        <dbReference type="Rhea" id="RHEA:14877"/>
        <dbReference type="ChEBI" id="CHEBI:29985"/>
        <dbReference type="ChEBI" id="CHEBI:30616"/>
        <dbReference type="ChEBI" id="CHEBI:58274"/>
        <dbReference type="ChEBI" id="CHEBI:456216"/>
        <dbReference type="EC" id="2.7.2.11"/>
    </reaction>
</comment>
<dbReference type="Gene3D" id="2.30.130.10">
    <property type="entry name" value="PUA domain"/>
    <property type="match status" value="1"/>
</dbReference>
<keyword evidence="6 8" id="KW-0418">Kinase</keyword>
<evidence type="ECO:0000256" key="5">
    <source>
        <dbReference type="ARBA" id="ARBA00022741"/>
    </source>
</evidence>
<dbReference type="GO" id="GO:0003723">
    <property type="term" value="F:RNA binding"/>
    <property type="evidence" value="ECO:0007669"/>
    <property type="project" value="InterPro"/>
</dbReference>
<dbReference type="SUPFAM" id="SSF88697">
    <property type="entry name" value="PUA domain-like"/>
    <property type="match status" value="1"/>
</dbReference>
<protein>
    <recommendedName>
        <fullName evidence="8">Glutamate 5-kinase</fullName>
        <ecNumber evidence="8">2.7.2.11</ecNumber>
    </recommendedName>
    <alternativeName>
        <fullName evidence="8">Gamma-glutamyl kinase</fullName>
        <shortName evidence="8">GK</shortName>
    </alternativeName>
</protein>
<keyword evidence="1 8" id="KW-0963">Cytoplasm</keyword>
<dbReference type="EC" id="2.7.2.11" evidence="8"/>
<evidence type="ECO:0000313" key="11">
    <source>
        <dbReference type="EMBL" id="KTD52512.1"/>
    </source>
</evidence>
<dbReference type="PROSITE" id="PS50890">
    <property type="entry name" value="PUA"/>
    <property type="match status" value="1"/>
</dbReference>
<dbReference type="Proteomes" id="UP000054618">
    <property type="component" value="Unassembled WGS sequence"/>
</dbReference>
<dbReference type="Gene3D" id="3.40.1160.10">
    <property type="entry name" value="Acetylglutamate kinase-like"/>
    <property type="match status" value="1"/>
</dbReference>
<evidence type="ECO:0000256" key="7">
    <source>
        <dbReference type="ARBA" id="ARBA00022840"/>
    </source>
</evidence>